<dbReference type="InterPro" id="IPR036856">
    <property type="entry name" value="Ald_Oxase/Xan_DH_a/b_sf"/>
</dbReference>
<dbReference type="PANTHER" id="PTHR11908:SF132">
    <property type="entry name" value="ALDEHYDE OXIDASE 1-RELATED"/>
    <property type="match status" value="1"/>
</dbReference>
<dbReference type="SMART" id="SM01008">
    <property type="entry name" value="Ald_Xan_dh_C"/>
    <property type="match status" value="1"/>
</dbReference>
<evidence type="ECO:0000313" key="5">
    <source>
        <dbReference type="Proteomes" id="UP000001202"/>
    </source>
</evidence>
<dbReference type="Pfam" id="PF02738">
    <property type="entry name" value="MoCoBD_1"/>
    <property type="match status" value="1"/>
</dbReference>
<proteinExistence type="predicted"/>
<protein>
    <recommendedName>
        <fullName evidence="3">Aldehyde oxidase/xanthine dehydrogenase a/b hammerhead domain-containing protein</fullName>
    </recommendedName>
</protein>
<keyword evidence="1" id="KW-0500">Molybdenum</keyword>
<evidence type="ECO:0000313" key="4">
    <source>
        <dbReference type="EMBL" id="ACD70506.1"/>
    </source>
</evidence>
<dbReference type="GO" id="GO:0005506">
    <property type="term" value="F:iron ion binding"/>
    <property type="evidence" value="ECO:0007669"/>
    <property type="project" value="InterPro"/>
</dbReference>
<evidence type="ECO:0000256" key="2">
    <source>
        <dbReference type="ARBA" id="ARBA00023002"/>
    </source>
</evidence>
<dbReference type="Proteomes" id="UP000001202">
    <property type="component" value="Chromosome"/>
</dbReference>
<dbReference type="InterPro" id="IPR016208">
    <property type="entry name" value="Ald_Oxase/xanthine_DH-like"/>
</dbReference>
<feature type="domain" description="Aldehyde oxidase/xanthine dehydrogenase a/b hammerhead" evidence="3">
    <location>
        <begin position="18"/>
        <end position="125"/>
    </location>
</feature>
<evidence type="ECO:0000259" key="3">
    <source>
        <dbReference type="SMART" id="SM01008"/>
    </source>
</evidence>
<accession>A0A0H3BI61</accession>
<dbReference type="PANTHER" id="PTHR11908">
    <property type="entry name" value="XANTHINE DEHYDROGENASE"/>
    <property type="match status" value="1"/>
</dbReference>
<dbReference type="Gene3D" id="3.30.365.10">
    <property type="entry name" value="Aldehyde oxidase/xanthine dehydrogenase, molybdopterin binding domain"/>
    <property type="match status" value="3"/>
</dbReference>
<name>A0A0H3BI61_TREPS</name>
<organism evidence="4 5">
    <name type="scientific">Treponema pallidum subsp. pallidum (strain SS14)</name>
    <dbReference type="NCBI Taxonomy" id="455434"/>
    <lineage>
        <taxon>Bacteria</taxon>
        <taxon>Pseudomonadati</taxon>
        <taxon>Spirochaetota</taxon>
        <taxon>Spirochaetia</taxon>
        <taxon>Spirochaetales</taxon>
        <taxon>Treponemataceae</taxon>
        <taxon>Treponema</taxon>
    </lineage>
</organism>
<dbReference type="RefSeq" id="WP_012460516.1">
    <property type="nucleotide sequence ID" value="NC_010741.1"/>
</dbReference>
<dbReference type="KEGG" id="tpp:TPASS_0079"/>
<dbReference type="EMBL" id="CP000805">
    <property type="protein sequence ID" value="ACD70506.1"/>
    <property type="molecule type" value="Genomic_DNA"/>
</dbReference>
<dbReference type="GO" id="GO:0016491">
    <property type="term" value="F:oxidoreductase activity"/>
    <property type="evidence" value="ECO:0007669"/>
    <property type="project" value="UniProtKB-KW"/>
</dbReference>
<dbReference type="SUPFAM" id="SSF56003">
    <property type="entry name" value="Molybdenum cofactor-binding domain"/>
    <property type="match status" value="1"/>
</dbReference>
<dbReference type="InterPro" id="IPR008274">
    <property type="entry name" value="AldOxase/xan_DH_MoCoBD1"/>
</dbReference>
<keyword evidence="2" id="KW-0560">Oxidoreductase</keyword>
<sequence>MRGVCDRDRGAHRTRMCKGKSIYMSVFVSDGARTGSVYAQLVRAPRVAGLLLNIDIPSLPDGYSFYTAAHIPGCNAVRCGENTVPVFAHGEVVYAGEPVGILIGPDEHVVRNLVQDVVVHTCAERACASEILCGISEGEPLAQKVAVQGDAETAFKRASHTVCSSCTFEPRVHYFAEMPEVQALPDAHGLHVYAATQWPAHMRKTIAQVLNISEHAVHVHPQQEALSCDGRIWFPSVMASQAALAAYCAKKPVRLSFSFQEYVQYCPKTPKITIAHRTALNAAHAVEGMFVFISLDAGAGNLLIDRMVAHMVHTALGNYAIPRYRIECTAFRSNVGLTDVFNGWADAYTSNALEMHINQLCAELHIFPDEWRVAHMKDTRETQRFARLLAYLCEEGDFRRKHAAFSMVNAVRKAHDTHAWRGIGLALGFQYDPSAMLARSGFSYVLQMTLHTDARIVVHSVPLSDSFKRVVVAFLIREFACLEDAIFFKSSDEAYGVDLLGPSVESVGMRVFARLVRKCVRAIQRQRFRKPLPITVQGSFNTAKKGQVYQVVTVAKSDVSVPDAQSEQCASKVPVTADTSGKCEDMNGFTKMHGMSTHTPAACIIELELDALCVQPKIVRLWFVCDPGYVFCEKDVYRTVSRSITRALSHVSVEKIWERARTPEYVIIDPSDTPPYHVTLLSSNAAARAVGTVAEGIVPAAYYAALRQILPISQNATHKVPFVARDIFYEMFSLSADDSL</sequence>
<reference evidence="4 5" key="1">
    <citation type="journal article" date="2008" name="BMC Microbiol.">
        <title>Complete genome sequence of Treponema pallidum ssp. pallidum strain SS14 determined with oligonucleotide arrays.</title>
        <authorList>
            <person name="Matejkova P."/>
            <person name="Strouhal M."/>
            <person name="Smajs D."/>
            <person name="Norris S.J."/>
            <person name="Palzkill T."/>
            <person name="Petrosino J.F."/>
            <person name="Sodergren E."/>
            <person name="Norton J.E."/>
            <person name="Singh J."/>
            <person name="Richmond T.A."/>
            <person name="Molla M.N."/>
            <person name="Albert T.J."/>
            <person name="Weinstock G.M."/>
        </authorList>
    </citation>
    <scope>NUCLEOTIDE SEQUENCE [LARGE SCALE GENOMIC DNA]</scope>
    <source>
        <strain evidence="4 5">SS14</strain>
    </source>
</reference>
<dbReference type="InterPro" id="IPR037165">
    <property type="entry name" value="AldOxase/xan_DH_Mopterin-bd_sf"/>
</dbReference>
<dbReference type="InterPro" id="IPR000674">
    <property type="entry name" value="Ald_Oxase/Xan_DH_a/b"/>
</dbReference>
<dbReference type="PATRIC" id="fig|455434.6.peg.80"/>
<dbReference type="SUPFAM" id="SSF54665">
    <property type="entry name" value="CO dehydrogenase molybdoprotein N-domain-like"/>
    <property type="match status" value="1"/>
</dbReference>
<evidence type="ECO:0000256" key="1">
    <source>
        <dbReference type="ARBA" id="ARBA00022505"/>
    </source>
</evidence>
<dbReference type="Gene3D" id="3.90.1170.50">
    <property type="entry name" value="Aldehyde oxidase/xanthine dehydrogenase, a/b hammerhead"/>
    <property type="match status" value="1"/>
</dbReference>
<dbReference type="AlphaFoldDB" id="A0A0H3BI61"/>
<gene>
    <name evidence="4" type="ordered locus">TPASS_0079</name>
</gene>